<comment type="caution">
    <text evidence="1">The sequence shown here is derived from an EMBL/GenBank/DDBJ whole genome shotgun (WGS) entry which is preliminary data.</text>
</comment>
<organism evidence="1 2">
    <name type="scientific">Anthostomella pinea</name>
    <dbReference type="NCBI Taxonomy" id="933095"/>
    <lineage>
        <taxon>Eukaryota</taxon>
        <taxon>Fungi</taxon>
        <taxon>Dikarya</taxon>
        <taxon>Ascomycota</taxon>
        <taxon>Pezizomycotina</taxon>
        <taxon>Sordariomycetes</taxon>
        <taxon>Xylariomycetidae</taxon>
        <taxon>Xylariales</taxon>
        <taxon>Xylariaceae</taxon>
        <taxon>Anthostomella</taxon>
    </lineage>
</organism>
<protein>
    <submittedName>
        <fullName evidence="1">Uu.00g012870.m01.CDS01</fullName>
    </submittedName>
</protein>
<proteinExistence type="predicted"/>
<dbReference type="AlphaFoldDB" id="A0AAI8VZ94"/>
<name>A0AAI8VZ94_9PEZI</name>
<evidence type="ECO:0000313" key="2">
    <source>
        <dbReference type="Proteomes" id="UP001295740"/>
    </source>
</evidence>
<keyword evidence="2" id="KW-1185">Reference proteome</keyword>
<sequence>MRFGATGSMSKYYSRLEAFIPYARDAFTNGGRDMVFGVFSHWKGTPHMLTAAHSQNAPQLSRETYWTKRCGRTAVTIVLRRLPTNRIQLVIFDPSMRHPWAREPLTMTTGLWNGPVIQQLKQAFNTSATGVWCGGRVSNRMGQLGIRLSDSVQLSCGFVWDVATGRFDTESLEDMQFDQQ</sequence>
<dbReference type="Proteomes" id="UP001295740">
    <property type="component" value="Unassembled WGS sequence"/>
</dbReference>
<evidence type="ECO:0000313" key="1">
    <source>
        <dbReference type="EMBL" id="CAJ2513168.1"/>
    </source>
</evidence>
<accession>A0AAI8VZ94</accession>
<gene>
    <name evidence="1" type="ORF">KHLLAP_LOCUS13636</name>
</gene>
<reference evidence="1" key="1">
    <citation type="submission" date="2023-10" db="EMBL/GenBank/DDBJ databases">
        <authorList>
            <person name="Hackl T."/>
        </authorList>
    </citation>
    <scope>NUCLEOTIDE SEQUENCE</scope>
</reference>
<dbReference type="EMBL" id="CAUWAG010000020">
    <property type="protein sequence ID" value="CAJ2513168.1"/>
    <property type="molecule type" value="Genomic_DNA"/>
</dbReference>